<dbReference type="Pfam" id="PF03703">
    <property type="entry name" value="bPH_2"/>
    <property type="match status" value="1"/>
</dbReference>
<dbReference type="GeneID" id="59149678"/>
<reference evidence="3 4" key="1">
    <citation type="submission" date="2020-10" db="EMBL/GenBank/DDBJ databases">
        <title>Thermofilum lucidum 3507LT sp. nov. a novel member of Thermofilaceae family isolated from Chile hot spring, and proposal of description order Thermofilales.</title>
        <authorList>
            <person name="Zayulina K.S."/>
            <person name="Elcheninov A.G."/>
            <person name="Toshchakov S.V."/>
            <person name="Kublanov I.V."/>
        </authorList>
    </citation>
    <scope>NUCLEOTIDE SEQUENCE [LARGE SCALE GENOMIC DNA]</scope>
    <source>
        <strain evidence="3 4">3507LT</strain>
    </source>
</reference>
<evidence type="ECO:0000256" key="1">
    <source>
        <dbReference type="SAM" id="Phobius"/>
    </source>
</evidence>
<dbReference type="RefSeq" id="WP_192818515.1">
    <property type="nucleotide sequence ID" value="NZ_CP062310.1"/>
</dbReference>
<feature type="transmembrane region" description="Helical" evidence="1">
    <location>
        <begin position="33"/>
        <end position="56"/>
    </location>
</feature>
<dbReference type="AlphaFoldDB" id="A0A7L9FHR3"/>
<dbReference type="KEGG" id="thel:IG193_07240"/>
<protein>
    <submittedName>
        <fullName evidence="3">PH domain-containing protein</fullName>
    </submittedName>
</protein>
<keyword evidence="1" id="KW-1133">Transmembrane helix</keyword>
<feature type="transmembrane region" description="Helical" evidence="1">
    <location>
        <begin position="118"/>
        <end position="139"/>
    </location>
</feature>
<gene>
    <name evidence="3" type="ORF">IG193_07240</name>
</gene>
<name>A0A7L9FHR3_9CREN</name>
<feature type="transmembrane region" description="Helical" evidence="1">
    <location>
        <begin position="68"/>
        <end position="88"/>
    </location>
</feature>
<evidence type="ECO:0000313" key="3">
    <source>
        <dbReference type="EMBL" id="QOJ78543.1"/>
    </source>
</evidence>
<dbReference type="InterPro" id="IPR005182">
    <property type="entry name" value="YdbS-like_PH"/>
</dbReference>
<organism evidence="3 4">
    <name type="scientific">Infirmifilum lucidum</name>
    <dbReference type="NCBI Taxonomy" id="2776706"/>
    <lineage>
        <taxon>Archaea</taxon>
        <taxon>Thermoproteota</taxon>
        <taxon>Thermoprotei</taxon>
        <taxon>Thermofilales</taxon>
        <taxon>Thermofilaceae</taxon>
        <taxon>Infirmifilum</taxon>
    </lineage>
</organism>
<proteinExistence type="predicted"/>
<evidence type="ECO:0000259" key="2">
    <source>
        <dbReference type="Pfam" id="PF03703"/>
    </source>
</evidence>
<keyword evidence="1" id="KW-0812">Transmembrane</keyword>
<dbReference type="InParanoid" id="A0A7L9FHR3"/>
<evidence type="ECO:0000313" key="4">
    <source>
        <dbReference type="Proteomes" id="UP000594121"/>
    </source>
</evidence>
<feature type="domain" description="YdbS-like PH" evidence="2">
    <location>
        <begin position="141"/>
        <end position="190"/>
    </location>
</feature>
<sequence length="252" mass="27547">MEPEQRVLWRGKPSFASFLGMFSLYSTPAWSQLVALALWGFAPVSIKSFLSSLAFVTNWVTGLSEPYSLIYAMGAVIAVTVCVLDWLMHVDAKPLLFVSVSYALPEIARFLRVLDGGYLARCGVLGVASIIGVLGVEVYRRSFEYYVTQDSVVMKGGFLRKWERVVKKGAISDVLVIRPLLGAIFGFAHIMPITQSQLGLGDTFSLGAVVAGEKSAGVIIGGGKQIKEVEARPWNCIYGVRGFREVKEAILK</sequence>
<dbReference type="Proteomes" id="UP000594121">
    <property type="component" value="Chromosome"/>
</dbReference>
<dbReference type="EMBL" id="CP062310">
    <property type="protein sequence ID" value="QOJ78543.1"/>
    <property type="molecule type" value="Genomic_DNA"/>
</dbReference>
<keyword evidence="4" id="KW-1185">Reference proteome</keyword>
<keyword evidence="1" id="KW-0472">Membrane</keyword>
<accession>A0A7L9FHR3</accession>